<evidence type="ECO:0000256" key="1">
    <source>
        <dbReference type="SAM" id="MobiDB-lite"/>
    </source>
</evidence>
<keyword evidence="3" id="KW-1185">Reference proteome</keyword>
<reference evidence="2 3" key="1">
    <citation type="journal article" date="2020" name="ISME J.">
        <title>Uncovering the hidden diversity of litter-decomposition mechanisms in mushroom-forming fungi.</title>
        <authorList>
            <person name="Floudas D."/>
            <person name="Bentzer J."/>
            <person name="Ahren D."/>
            <person name="Johansson T."/>
            <person name="Persson P."/>
            <person name="Tunlid A."/>
        </authorList>
    </citation>
    <scope>NUCLEOTIDE SEQUENCE [LARGE SCALE GENOMIC DNA]</scope>
    <source>
        <strain evidence="2 3">CBS 291.85</strain>
    </source>
</reference>
<comment type="caution">
    <text evidence="2">The sequence shown here is derived from an EMBL/GenBank/DDBJ whole genome shotgun (WGS) entry which is preliminary data.</text>
</comment>
<evidence type="ECO:0000313" key="3">
    <source>
        <dbReference type="Proteomes" id="UP000559256"/>
    </source>
</evidence>
<name>A0A8H5LPR0_9AGAR</name>
<sequence>MVFVDCLTTITFNIMTRSNGVGPRVLIKATTLQFERNKSLKSFKDTLWSKRWDFLQPPGAYGDIDDVSLEFHGQILDCSDSDKTCLDSGIKEGDSVDAVYHISSDDDSDDGSTGSGGADADAGDSGYHNFSHIKYSIPVSGHASGCGRILNYAHSTTRMASDVNIVYDKEMIAYSLDSYLEVNVLHGWDGDMKHPKVKGRSLEKGGSFQIPYDYDSVGDWICENAAKEQRYFPSNYVEVKPINPDETNLGVKGPVVLKSSGSTPQLSLPRLPKFCYPKAKELDFEVKFADQGHSFLNVSLSYDEWSSPEELIIVQVKIYCTTGDAFRRISAVSLKISIPETEITAIYPEEKNGAMDLPTEFTTSEKETGAYGFQKLAINLPGGGGAEFEGGGNKGQENELSQKGTMHSRSTMQGSVLGRSSVVHWSIKEAAANEKVGYGITGKQGEMGFVLKGKPDRFEYDCAVMHVKNGKEDVKRKASRAWIQRLFRN</sequence>
<dbReference type="EMBL" id="JAACJM010000029">
    <property type="protein sequence ID" value="KAF5365062.1"/>
    <property type="molecule type" value="Genomic_DNA"/>
</dbReference>
<protein>
    <submittedName>
        <fullName evidence="2">Uncharacterized protein</fullName>
    </submittedName>
</protein>
<dbReference type="Proteomes" id="UP000559256">
    <property type="component" value="Unassembled WGS sequence"/>
</dbReference>
<feature type="compositionally biased region" description="Polar residues" evidence="1">
    <location>
        <begin position="398"/>
        <end position="411"/>
    </location>
</feature>
<accession>A0A8H5LPR0</accession>
<organism evidence="2 3">
    <name type="scientific">Tetrapyrgos nigripes</name>
    <dbReference type="NCBI Taxonomy" id="182062"/>
    <lineage>
        <taxon>Eukaryota</taxon>
        <taxon>Fungi</taxon>
        <taxon>Dikarya</taxon>
        <taxon>Basidiomycota</taxon>
        <taxon>Agaricomycotina</taxon>
        <taxon>Agaricomycetes</taxon>
        <taxon>Agaricomycetidae</taxon>
        <taxon>Agaricales</taxon>
        <taxon>Marasmiineae</taxon>
        <taxon>Marasmiaceae</taxon>
        <taxon>Tetrapyrgos</taxon>
    </lineage>
</organism>
<dbReference type="OrthoDB" id="428577at2759"/>
<feature type="region of interest" description="Disordered" evidence="1">
    <location>
        <begin position="389"/>
        <end position="411"/>
    </location>
</feature>
<dbReference type="AlphaFoldDB" id="A0A8H5LPR0"/>
<evidence type="ECO:0000313" key="2">
    <source>
        <dbReference type="EMBL" id="KAF5365062.1"/>
    </source>
</evidence>
<proteinExistence type="predicted"/>
<gene>
    <name evidence="2" type="ORF">D9758_010961</name>
</gene>
<feature type="region of interest" description="Disordered" evidence="1">
    <location>
        <begin position="101"/>
        <end position="120"/>
    </location>
</feature>